<keyword evidence="1" id="KW-0442">Lipid degradation</keyword>
<dbReference type="PANTHER" id="PTHR10336">
    <property type="entry name" value="PHOSPHOINOSITIDE-SPECIFIC PHOSPHOLIPASE C FAMILY PROTEIN"/>
    <property type="match status" value="1"/>
</dbReference>
<comment type="catalytic activity">
    <reaction evidence="1">
        <text>a 1,2-diacyl-sn-glycero-3-phospho-(1D-myo-inositol-4,5-bisphosphate) + H2O = 1D-myo-inositol 1,4,5-trisphosphate + a 1,2-diacyl-sn-glycerol + H(+)</text>
        <dbReference type="Rhea" id="RHEA:33179"/>
        <dbReference type="ChEBI" id="CHEBI:15377"/>
        <dbReference type="ChEBI" id="CHEBI:15378"/>
        <dbReference type="ChEBI" id="CHEBI:17815"/>
        <dbReference type="ChEBI" id="CHEBI:58456"/>
        <dbReference type="ChEBI" id="CHEBI:203600"/>
        <dbReference type="EC" id="3.1.4.11"/>
    </reaction>
</comment>
<dbReference type="SMART" id="SM00149">
    <property type="entry name" value="PLCYc"/>
    <property type="match status" value="1"/>
</dbReference>
<dbReference type="PANTHER" id="PTHR10336:SF101">
    <property type="entry name" value="PHOSPHOINOSITIDE PHOSPHOLIPASE C 6"/>
    <property type="match status" value="1"/>
</dbReference>
<dbReference type="GO" id="GO:0004435">
    <property type="term" value="F:phosphatidylinositol-4,5-bisphosphate phospholipase C activity"/>
    <property type="evidence" value="ECO:0007669"/>
    <property type="project" value="UniProtKB-EC"/>
</dbReference>
<feature type="domain" description="PI-PLC Y-box" evidence="2">
    <location>
        <begin position="207"/>
        <end position="265"/>
    </location>
</feature>
<evidence type="ECO:0000313" key="4">
    <source>
        <dbReference type="Proteomes" id="UP000306102"/>
    </source>
</evidence>
<dbReference type="InterPro" id="IPR001192">
    <property type="entry name" value="PI-PLC_fam"/>
</dbReference>
<organism evidence="3 4">
    <name type="scientific">Camellia sinensis var. sinensis</name>
    <name type="common">China tea</name>
    <dbReference type="NCBI Taxonomy" id="542762"/>
    <lineage>
        <taxon>Eukaryota</taxon>
        <taxon>Viridiplantae</taxon>
        <taxon>Streptophyta</taxon>
        <taxon>Embryophyta</taxon>
        <taxon>Tracheophyta</taxon>
        <taxon>Spermatophyta</taxon>
        <taxon>Magnoliopsida</taxon>
        <taxon>eudicotyledons</taxon>
        <taxon>Gunneridae</taxon>
        <taxon>Pentapetalae</taxon>
        <taxon>asterids</taxon>
        <taxon>Ericales</taxon>
        <taxon>Theaceae</taxon>
        <taxon>Camellia</taxon>
    </lineage>
</organism>
<evidence type="ECO:0000256" key="1">
    <source>
        <dbReference type="RuleBase" id="RU361133"/>
    </source>
</evidence>
<evidence type="ECO:0000259" key="2">
    <source>
        <dbReference type="PROSITE" id="PS50008"/>
    </source>
</evidence>
<dbReference type="STRING" id="542762.A0A4S4F2U9"/>
<dbReference type="EMBL" id="SDRB02000140">
    <property type="protein sequence ID" value="THG23808.1"/>
    <property type="molecule type" value="Genomic_DNA"/>
</dbReference>
<accession>A0A4S4F2U9</accession>
<dbReference type="SUPFAM" id="SSF47113">
    <property type="entry name" value="Histone-fold"/>
    <property type="match status" value="1"/>
</dbReference>
<keyword evidence="1" id="KW-0378">Hydrolase</keyword>
<dbReference type="EC" id="3.1.4.11" evidence="1"/>
<dbReference type="Gene3D" id="3.20.20.190">
    <property type="entry name" value="Phosphatidylinositol (PI) phosphodiesterase"/>
    <property type="match status" value="1"/>
</dbReference>
<dbReference type="GO" id="GO:0046982">
    <property type="term" value="F:protein heterodimerization activity"/>
    <property type="evidence" value="ECO:0007669"/>
    <property type="project" value="InterPro"/>
</dbReference>
<dbReference type="GO" id="GO:0051209">
    <property type="term" value="P:release of sequestered calcium ion into cytosol"/>
    <property type="evidence" value="ECO:0007669"/>
    <property type="project" value="TreeGrafter"/>
</dbReference>
<protein>
    <recommendedName>
        <fullName evidence="1">Phosphoinositide phospholipase C</fullName>
        <ecNumber evidence="1">3.1.4.11</ecNumber>
    </recommendedName>
</protein>
<gene>
    <name evidence="3" type="ORF">TEA_025399</name>
</gene>
<dbReference type="PRINTS" id="PR00390">
    <property type="entry name" value="PHPHLIPASEC"/>
</dbReference>
<dbReference type="GO" id="GO:0005886">
    <property type="term" value="C:plasma membrane"/>
    <property type="evidence" value="ECO:0007669"/>
    <property type="project" value="TreeGrafter"/>
</dbReference>
<dbReference type="PROSITE" id="PS50008">
    <property type="entry name" value="PIPLC_Y_DOMAIN"/>
    <property type="match status" value="1"/>
</dbReference>
<dbReference type="SUPFAM" id="SSF51695">
    <property type="entry name" value="PLC-like phosphodiesterases"/>
    <property type="match status" value="1"/>
</dbReference>
<dbReference type="InterPro" id="IPR017946">
    <property type="entry name" value="PLC-like_Pdiesterase_TIM-brl"/>
</dbReference>
<dbReference type="InterPro" id="IPR009072">
    <property type="entry name" value="Histone-fold"/>
</dbReference>
<dbReference type="Gene3D" id="1.10.20.10">
    <property type="entry name" value="Histone, subunit A"/>
    <property type="match status" value="1"/>
</dbReference>
<dbReference type="InterPro" id="IPR001711">
    <property type="entry name" value="PLipase_C_Pinositol-sp_Y"/>
</dbReference>
<evidence type="ECO:0000313" key="3">
    <source>
        <dbReference type="EMBL" id="THG23808.1"/>
    </source>
</evidence>
<dbReference type="AlphaFoldDB" id="A0A4S4F2U9"/>
<comment type="caution">
    <text evidence="3">The sequence shown here is derived from an EMBL/GenBank/DDBJ whole genome shotgun (WGS) entry which is preliminary data.</text>
</comment>
<name>A0A4S4F2U9_CAMSN</name>
<keyword evidence="4" id="KW-1185">Reference proteome</keyword>
<reference evidence="3 4" key="1">
    <citation type="journal article" date="2018" name="Proc. Natl. Acad. Sci. U.S.A.">
        <title>Draft genome sequence of Camellia sinensis var. sinensis provides insights into the evolution of the tea genome and tea quality.</title>
        <authorList>
            <person name="Wei C."/>
            <person name="Yang H."/>
            <person name="Wang S."/>
            <person name="Zhao J."/>
            <person name="Liu C."/>
            <person name="Gao L."/>
            <person name="Xia E."/>
            <person name="Lu Y."/>
            <person name="Tai Y."/>
            <person name="She G."/>
            <person name="Sun J."/>
            <person name="Cao H."/>
            <person name="Tong W."/>
            <person name="Gao Q."/>
            <person name="Li Y."/>
            <person name="Deng W."/>
            <person name="Jiang X."/>
            <person name="Wang W."/>
            <person name="Chen Q."/>
            <person name="Zhang S."/>
            <person name="Li H."/>
            <person name="Wu J."/>
            <person name="Wang P."/>
            <person name="Li P."/>
            <person name="Shi C."/>
            <person name="Zheng F."/>
            <person name="Jian J."/>
            <person name="Huang B."/>
            <person name="Shan D."/>
            <person name="Shi M."/>
            <person name="Fang C."/>
            <person name="Yue Y."/>
            <person name="Li F."/>
            <person name="Li D."/>
            <person name="Wei S."/>
            <person name="Han B."/>
            <person name="Jiang C."/>
            <person name="Yin Y."/>
            <person name="Xia T."/>
            <person name="Zhang Z."/>
            <person name="Bennetzen J.L."/>
            <person name="Zhao S."/>
            <person name="Wan X."/>
        </authorList>
    </citation>
    <scope>NUCLEOTIDE SEQUENCE [LARGE SCALE GENOMIC DNA]</scope>
    <source>
        <strain evidence="4">cv. Shuchazao</strain>
        <tissue evidence="3">Leaf</tissue>
    </source>
</reference>
<sequence length="304" mass="33721">MNDRGRLFPFPTRLNFTSIQVSSPCLLFPVERIGWYLKKGRYAQWVGTRGLVFIAVVLEYLATEVTLSLSLLLAFYSRSGGLAGVSSRAKDVVRDSKSPALLVLGQTESGLSLDQGESVISSEEVHSISVNRLTMGREGSLSPSSGSFAALVDDIDQDDEGNDDCEQKSCQLGARQYKHPIAIHAGKPKNGLKEALRAGIGKIKRLSLCETTLEKATKSYGIDLVRFTQKNILRVYPKWTRVTSSNFNPLTGWMHEAQMVAFNLQHVAKIAYENQFVMSTQEIMKFLENQLKAAQSPVELMLKL</sequence>
<proteinExistence type="predicted"/>
<dbReference type="Pfam" id="PF00387">
    <property type="entry name" value="PI-PLC-Y"/>
    <property type="match status" value="1"/>
</dbReference>
<dbReference type="GO" id="GO:0016042">
    <property type="term" value="P:lipid catabolic process"/>
    <property type="evidence" value="ECO:0007669"/>
    <property type="project" value="UniProtKB-KW"/>
</dbReference>
<dbReference type="Proteomes" id="UP000306102">
    <property type="component" value="Unassembled WGS sequence"/>
</dbReference>
<dbReference type="GO" id="GO:0048015">
    <property type="term" value="P:phosphatidylinositol-mediated signaling"/>
    <property type="evidence" value="ECO:0007669"/>
    <property type="project" value="TreeGrafter"/>
</dbReference>
<keyword evidence="1" id="KW-0443">Lipid metabolism</keyword>